<reference evidence="1 2" key="1">
    <citation type="submission" date="2019-11" db="EMBL/GenBank/DDBJ databases">
        <authorList>
            <person name="Dong K."/>
        </authorList>
    </citation>
    <scope>NUCLEOTIDE SEQUENCE [LARGE SCALE GENOMIC DNA]</scope>
    <source>
        <strain evidence="1 2">NBRC 112902</strain>
    </source>
</reference>
<sequence length="103" mass="11695">MARMSEEAIARNRENVASYRQKLKDRAEQIVSDLEDPQALPTPNCDLDGERKEAEIILRAAAALQRRSAELHERIRLRLEKHSPARAQALSEAAPLLIQLKPF</sequence>
<organism evidence="1 2">
    <name type="scientific">Paracoccus litorisediminis</name>
    <dbReference type="NCBI Taxonomy" id="2006130"/>
    <lineage>
        <taxon>Bacteria</taxon>
        <taxon>Pseudomonadati</taxon>
        <taxon>Pseudomonadota</taxon>
        <taxon>Alphaproteobacteria</taxon>
        <taxon>Rhodobacterales</taxon>
        <taxon>Paracoccaceae</taxon>
        <taxon>Paracoccus</taxon>
    </lineage>
</organism>
<accession>A0A844HMS6</accession>
<dbReference type="RefSeq" id="WP_155041118.1">
    <property type="nucleotide sequence ID" value="NZ_WMIG01000013.1"/>
</dbReference>
<evidence type="ECO:0000313" key="1">
    <source>
        <dbReference type="EMBL" id="MTH61176.1"/>
    </source>
</evidence>
<name>A0A844HMS6_9RHOB</name>
<proteinExistence type="predicted"/>
<comment type="caution">
    <text evidence="1">The sequence shown here is derived from an EMBL/GenBank/DDBJ whole genome shotgun (WGS) entry which is preliminary data.</text>
</comment>
<gene>
    <name evidence="1" type="ORF">GL300_18355</name>
</gene>
<keyword evidence="2" id="KW-1185">Reference proteome</keyword>
<evidence type="ECO:0000313" key="2">
    <source>
        <dbReference type="Proteomes" id="UP000449846"/>
    </source>
</evidence>
<dbReference type="AlphaFoldDB" id="A0A844HMS6"/>
<protein>
    <submittedName>
        <fullName evidence="1">Uncharacterized protein</fullName>
    </submittedName>
</protein>
<dbReference type="EMBL" id="WMIG01000013">
    <property type="protein sequence ID" value="MTH61176.1"/>
    <property type="molecule type" value="Genomic_DNA"/>
</dbReference>
<dbReference type="Proteomes" id="UP000449846">
    <property type="component" value="Unassembled WGS sequence"/>
</dbReference>